<sequence>MLLTCRKLYREAIDILYANNTFTFSNPAALLIFSRSVLPRRLSRIRNIIISAGFQSVHHSMEHLERGNLPHPFNNQTMIMGPKESLLAEALASMTSLRRFHFTYHPNEKWLSEFSHFFILPWFNPEVSLSHLREIQDGPSFSFEVSLHIGMPSEEFLDRQKSLSSPWFTVETLSGRLLFLGNPRHPAGELIQFR</sequence>
<evidence type="ECO:0000313" key="2">
    <source>
        <dbReference type="EMBL" id="KAF2751326.1"/>
    </source>
</evidence>
<accession>A0A6A6VNK4</accession>
<name>A0A6A6VNK4_9PLEO</name>
<gene>
    <name evidence="2" type="ORF">M011DRAFT_110587</name>
</gene>
<dbReference type="OrthoDB" id="4757095at2759"/>
<organism evidence="2 3">
    <name type="scientific">Sporormia fimetaria CBS 119925</name>
    <dbReference type="NCBI Taxonomy" id="1340428"/>
    <lineage>
        <taxon>Eukaryota</taxon>
        <taxon>Fungi</taxon>
        <taxon>Dikarya</taxon>
        <taxon>Ascomycota</taxon>
        <taxon>Pezizomycotina</taxon>
        <taxon>Dothideomycetes</taxon>
        <taxon>Pleosporomycetidae</taxon>
        <taxon>Pleosporales</taxon>
        <taxon>Sporormiaceae</taxon>
        <taxon>Sporormia</taxon>
    </lineage>
</organism>
<proteinExistence type="predicted"/>
<dbReference type="EMBL" id="MU006562">
    <property type="protein sequence ID" value="KAF2751326.1"/>
    <property type="molecule type" value="Genomic_DNA"/>
</dbReference>
<dbReference type="Pfam" id="PF24864">
    <property type="entry name" value="DUF7730"/>
    <property type="match status" value="1"/>
</dbReference>
<dbReference type="Proteomes" id="UP000799440">
    <property type="component" value="Unassembled WGS sequence"/>
</dbReference>
<feature type="domain" description="DUF7730" evidence="1">
    <location>
        <begin position="1"/>
        <end position="111"/>
    </location>
</feature>
<protein>
    <recommendedName>
        <fullName evidence="1">DUF7730 domain-containing protein</fullName>
    </recommendedName>
</protein>
<keyword evidence="3" id="KW-1185">Reference proteome</keyword>
<reference evidence="2" key="1">
    <citation type="journal article" date="2020" name="Stud. Mycol.">
        <title>101 Dothideomycetes genomes: a test case for predicting lifestyles and emergence of pathogens.</title>
        <authorList>
            <person name="Haridas S."/>
            <person name="Albert R."/>
            <person name="Binder M."/>
            <person name="Bloem J."/>
            <person name="Labutti K."/>
            <person name="Salamov A."/>
            <person name="Andreopoulos B."/>
            <person name="Baker S."/>
            <person name="Barry K."/>
            <person name="Bills G."/>
            <person name="Bluhm B."/>
            <person name="Cannon C."/>
            <person name="Castanera R."/>
            <person name="Culley D."/>
            <person name="Daum C."/>
            <person name="Ezra D."/>
            <person name="Gonzalez J."/>
            <person name="Henrissat B."/>
            <person name="Kuo A."/>
            <person name="Liang C."/>
            <person name="Lipzen A."/>
            <person name="Lutzoni F."/>
            <person name="Magnuson J."/>
            <person name="Mondo S."/>
            <person name="Nolan M."/>
            <person name="Ohm R."/>
            <person name="Pangilinan J."/>
            <person name="Park H.-J."/>
            <person name="Ramirez L."/>
            <person name="Alfaro M."/>
            <person name="Sun H."/>
            <person name="Tritt A."/>
            <person name="Yoshinaga Y."/>
            <person name="Zwiers L.-H."/>
            <person name="Turgeon B."/>
            <person name="Goodwin S."/>
            <person name="Spatafora J."/>
            <person name="Crous P."/>
            <person name="Grigoriev I."/>
        </authorList>
    </citation>
    <scope>NUCLEOTIDE SEQUENCE</scope>
    <source>
        <strain evidence="2">CBS 119925</strain>
    </source>
</reference>
<dbReference type="PANTHER" id="PTHR38790">
    <property type="entry name" value="2EXR DOMAIN-CONTAINING PROTEIN-RELATED"/>
    <property type="match status" value="1"/>
</dbReference>
<evidence type="ECO:0000259" key="1">
    <source>
        <dbReference type="Pfam" id="PF24864"/>
    </source>
</evidence>
<dbReference type="InterPro" id="IPR056632">
    <property type="entry name" value="DUF7730"/>
</dbReference>
<dbReference type="AlphaFoldDB" id="A0A6A6VNK4"/>
<evidence type="ECO:0000313" key="3">
    <source>
        <dbReference type="Proteomes" id="UP000799440"/>
    </source>
</evidence>